<name>A0ABM8DN82_9BACT</name>
<organism evidence="2 3">
    <name type="scientific">Geothrix oryzae</name>
    <dbReference type="NCBI Taxonomy" id="2927975"/>
    <lineage>
        <taxon>Bacteria</taxon>
        <taxon>Pseudomonadati</taxon>
        <taxon>Acidobacteriota</taxon>
        <taxon>Holophagae</taxon>
        <taxon>Holophagales</taxon>
        <taxon>Holophagaceae</taxon>
        <taxon>Geothrix</taxon>
    </lineage>
</organism>
<dbReference type="Proteomes" id="UP001242010">
    <property type="component" value="Chromosome"/>
</dbReference>
<proteinExistence type="predicted"/>
<keyword evidence="3" id="KW-1185">Reference proteome</keyword>
<keyword evidence="1" id="KW-1133">Transmembrane helix</keyword>
<evidence type="ECO:0008006" key="4">
    <source>
        <dbReference type="Google" id="ProtNLM"/>
    </source>
</evidence>
<dbReference type="RefSeq" id="WP_286355035.1">
    <property type="nucleotide sequence ID" value="NZ_AP027079.1"/>
</dbReference>
<evidence type="ECO:0000313" key="3">
    <source>
        <dbReference type="Proteomes" id="UP001242010"/>
    </source>
</evidence>
<protein>
    <recommendedName>
        <fullName evidence="4">DUF2500 domain-containing protein</fullName>
    </recommendedName>
</protein>
<sequence>MNQPLQITTEVIAAILAVWVGYKFITRSRRPTEDGFKFVYVNEDGSVRELTEEERVYLTTEFHPNDGDRPYIKFHFNAKTPDKKGSGYIERRQVPSSVKIQ</sequence>
<keyword evidence="1" id="KW-0472">Membrane</keyword>
<accession>A0ABM8DN82</accession>
<gene>
    <name evidence="2" type="ORF">GETHOR_05060</name>
</gene>
<reference evidence="3" key="1">
    <citation type="journal article" date="2023" name="Int. J. Syst. Evol. Microbiol.">
        <title>Mesoterricola silvestris gen. nov., sp. nov., Mesoterricola sediminis sp. nov., Geothrix oryzae sp. nov., Geothrix edaphica sp. nov., Geothrix rubra sp. nov., and Geothrix limicola sp. nov., six novel members of Acidobacteriota isolated from soils.</title>
        <authorList>
            <person name="Itoh H."/>
            <person name="Sugisawa Y."/>
            <person name="Mise K."/>
            <person name="Xu Z."/>
            <person name="Kuniyasu M."/>
            <person name="Ushijima N."/>
            <person name="Kawano K."/>
            <person name="Kobayashi E."/>
            <person name="Shiratori Y."/>
            <person name="Masuda Y."/>
            <person name="Senoo K."/>
        </authorList>
    </citation>
    <scope>NUCLEOTIDE SEQUENCE [LARGE SCALE GENOMIC DNA]</scope>
    <source>
        <strain evidence="3">Red222</strain>
    </source>
</reference>
<keyword evidence="1" id="KW-0812">Transmembrane</keyword>
<evidence type="ECO:0000256" key="1">
    <source>
        <dbReference type="SAM" id="Phobius"/>
    </source>
</evidence>
<dbReference type="EMBL" id="AP027079">
    <property type="protein sequence ID" value="BDU68405.1"/>
    <property type="molecule type" value="Genomic_DNA"/>
</dbReference>
<evidence type="ECO:0000313" key="2">
    <source>
        <dbReference type="EMBL" id="BDU68405.1"/>
    </source>
</evidence>
<feature type="transmembrane region" description="Helical" evidence="1">
    <location>
        <begin position="6"/>
        <end position="25"/>
    </location>
</feature>